<dbReference type="InterPro" id="IPR001619">
    <property type="entry name" value="Sec1-like"/>
</dbReference>
<dbReference type="Pfam" id="PF00995">
    <property type="entry name" value="Sec1"/>
    <property type="match status" value="1"/>
</dbReference>
<dbReference type="AlphaFoldDB" id="A0A835HNQ3"/>
<dbReference type="Gene3D" id="3.40.50.2060">
    <property type="match status" value="1"/>
</dbReference>
<name>A0A835HNQ3_9MAGN</name>
<dbReference type="Proteomes" id="UP000631114">
    <property type="component" value="Unassembled WGS sequence"/>
</dbReference>
<dbReference type="OrthoDB" id="1678714at2759"/>
<organism evidence="2 3">
    <name type="scientific">Coptis chinensis</name>
    <dbReference type="NCBI Taxonomy" id="261450"/>
    <lineage>
        <taxon>Eukaryota</taxon>
        <taxon>Viridiplantae</taxon>
        <taxon>Streptophyta</taxon>
        <taxon>Embryophyta</taxon>
        <taxon>Tracheophyta</taxon>
        <taxon>Spermatophyta</taxon>
        <taxon>Magnoliopsida</taxon>
        <taxon>Ranunculales</taxon>
        <taxon>Ranunculaceae</taxon>
        <taxon>Coptidoideae</taxon>
        <taxon>Coptis</taxon>
    </lineage>
</organism>
<dbReference type="InterPro" id="IPR036045">
    <property type="entry name" value="Sec1-like_sf"/>
</dbReference>
<reference evidence="2 3" key="1">
    <citation type="submission" date="2020-10" db="EMBL/GenBank/DDBJ databases">
        <title>The Coptis chinensis genome and diversification of protoberbering-type alkaloids.</title>
        <authorList>
            <person name="Wang B."/>
            <person name="Shu S."/>
            <person name="Song C."/>
            <person name="Liu Y."/>
        </authorList>
    </citation>
    <scope>NUCLEOTIDE SEQUENCE [LARGE SCALE GENOMIC DNA]</scope>
    <source>
        <strain evidence="2">HL-2020</strain>
        <tissue evidence="2">Leaf</tissue>
    </source>
</reference>
<evidence type="ECO:0000313" key="2">
    <source>
        <dbReference type="EMBL" id="KAF9602865.1"/>
    </source>
</evidence>
<dbReference type="GO" id="GO:0016192">
    <property type="term" value="P:vesicle-mediated transport"/>
    <property type="evidence" value="ECO:0007669"/>
    <property type="project" value="InterPro"/>
</dbReference>
<accession>A0A835HNQ3</accession>
<evidence type="ECO:0000313" key="3">
    <source>
        <dbReference type="Proteomes" id="UP000631114"/>
    </source>
</evidence>
<dbReference type="InterPro" id="IPR043154">
    <property type="entry name" value="Sec-1-like_dom1"/>
</dbReference>
<dbReference type="SUPFAM" id="SSF56815">
    <property type="entry name" value="Sec1/munc18-like (SM) proteins"/>
    <property type="match status" value="1"/>
</dbReference>
<evidence type="ECO:0000256" key="1">
    <source>
        <dbReference type="ARBA" id="ARBA00009884"/>
    </source>
</evidence>
<comment type="similarity">
    <text evidence="1">Belongs to the STXBP/unc-18/SEC1 family.</text>
</comment>
<sequence length="172" mass="19724">MAMDAKKARVAEILASDQKRTTALLGVKEFESKWIGWVGVNVPYEIGQRALSNAHLKGVYFLCPTSENIQHLRRQIASPRFGEYHLFFSNIMKDTQIHVLADVDEHEVVKQVQVDKQTGDLYGNRDLLNIARNMTHGIKEVKNVYTQHQPHLFKTMGSIAKGWLRDVDYPFD</sequence>
<protein>
    <submittedName>
        <fullName evidence="2">Uncharacterized protein</fullName>
    </submittedName>
</protein>
<keyword evidence="3" id="KW-1185">Reference proteome</keyword>
<proteinExistence type="inferred from homology"/>
<comment type="caution">
    <text evidence="2">The sequence shown here is derived from an EMBL/GenBank/DDBJ whole genome shotgun (WGS) entry which is preliminary data.</text>
</comment>
<dbReference type="EMBL" id="JADFTS010000006">
    <property type="protein sequence ID" value="KAF9602865.1"/>
    <property type="molecule type" value="Genomic_DNA"/>
</dbReference>
<gene>
    <name evidence="2" type="ORF">IFM89_031811</name>
</gene>